<gene>
    <name evidence="1" type="ORF">ACCO45_007304</name>
</gene>
<name>A0ACC4DSV4_PURLI</name>
<evidence type="ECO:0000313" key="2">
    <source>
        <dbReference type="Proteomes" id="UP001638806"/>
    </source>
</evidence>
<sequence>MKVCISTLALALALGSANASAILQGDPMPVPGPEEDESTLAYWAKYAGSSGNMENWIKVCRTAWGVKRFWSLEEACGEGSEARCHNCFNIFPDDVWLNRESVSVKSLP</sequence>
<evidence type="ECO:0000313" key="1">
    <source>
        <dbReference type="EMBL" id="KAL3959142.1"/>
    </source>
</evidence>
<dbReference type="EMBL" id="JBGNUJ010000006">
    <property type="protein sequence ID" value="KAL3959142.1"/>
    <property type="molecule type" value="Genomic_DNA"/>
</dbReference>
<accession>A0ACC4DSV4</accession>
<organism evidence="1 2">
    <name type="scientific">Purpureocillium lilacinum</name>
    <name type="common">Paecilomyces lilacinus</name>
    <dbReference type="NCBI Taxonomy" id="33203"/>
    <lineage>
        <taxon>Eukaryota</taxon>
        <taxon>Fungi</taxon>
        <taxon>Dikarya</taxon>
        <taxon>Ascomycota</taxon>
        <taxon>Pezizomycotina</taxon>
        <taxon>Sordariomycetes</taxon>
        <taxon>Hypocreomycetidae</taxon>
        <taxon>Hypocreales</taxon>
        <taxon>Ophiocordycipitaceae</taxon>
        <taxon>Purpureocillium</taxon>
    </lineage>
</organism>
<keyword evidence="2" id="KW-1185">Reference proteome</keyword>
<comment type="caution">
    <text evidence="1">The sequence shown here is derived from an EMBL/GenBank/DDBJ whole genome shotgun (WGS) entry which is preliminary data.</text>
</comment>
<dbReference type="Proteomes" id="UP001638806">
    <property type="component" value="Unassembled WGS sequence"/>
</dbReference>
<reference evidence="1" key="1">
    <citation type="submission" date="2024-12" db="EMBL/GenBank/DDBJ databases">
        <title>Comparative genomics and development of molecular markers within Purpureocillium lilacinum and among Purpureocillium species.</title>
        <authorList>
            <person name="Yeh Z.-Y."/>
            <person name="Ni N.-T."/>
            <person name="Lo P.-H."/>
            <person name="Mushyakhwo K."/>
            <person name="Lin C.-F."/>
            <person name="Nai Y.-S."/>
        </authorList>
    </citation>
    <scope>NUCLEOTIDE SEQUENCE</scope>
    <source>
        <strain evidence="1">NCHU-NPUST-175</strain>
    </source>
</reference>
<protein>
    <submittedName>
        <fullName evidence="1">Uncharacterized protein</fullName>
    </submittedName>
</protein>
<proteinExistence type="predicted"/>